<organism evidence="2 3">
    <name type="scientific">Albidovulum denitrificans</name>
    <dbReference type="NCBI Taxonomy" id="404881"/>
    <lineage>
        <taxon>Bacteria</taxon>
        <taxon>Pseudomonadati</taxon>
        <taxon>Pseudomonadota</taxon>
        <taxon>Alphaproteobacteria</taxon>
        <taxon>Rhodobacterales</taxon>
        <taxon>Paracoccaceae</taxon>
        <taxon>Albidovulum</taxon>
    </lineage>
</organism>
<dbReference type="Pfam" id="PF03734">
    <property type="entry name" value="YkuD"/>
    <property type="match status" value="1"/>
</dbReference>
<dbReference type="PANTHER" id="PTHR38589">
    <property type="entry name" value="BLR0621 PROTEIN"/>
    <property type="match status" value="1"/>
</dbReference>
<keyword evidence="3" id="KW-1185">Reference proteome</keyword>
<evidence type="ECO:0000259" key="1">
    <source>
        <dbReference type="Pfam" id="PF03734"/>
    </source>
</evidence>
<proteinExistence type="predicted"/>
<dbReference type="PANTHER" id="PTHR38589:SF1">
    <property type="entry name" value="BLR0621 PROTEIN"/>
    <property type="match status" value="1"/>
</dbReference>
<dbReference type="EMBL" id="PVEP01000003">
    <property type="protein sequence ID" value="PQV57087.1"/>
    <property type="molecule type" value="Genomic_DNA"/>
</dbReference>
<dbReference type="AlphaFoldDB" id="A0A2S8S8D6"/>
<name>A0A2S8S8D6_9RHOB</name>
<feature type="domain" description="L,D-TPase catalytic" evidence="1">
    <location>
        <begin position="19"/>
        <end position="163"/>
    </location>
</feature>
<evidence type="ECO:0000313" key="2">
    <source>
        <dbReference type="EMBL" id="PQV57087.1"/>
    </source>
</evidence>
<evidence type="ECO:0000313" key="3">
    <source>
        <dbReference type="Proteomes" id="UP000238338"/>
    </source>
</evidence>
<reference evidence="2 3" key="1">
    <citation type="submission" date="2018-02" db="EMBL/GenBank/DDBJ databases">
        <title>Genomic Encyclopedia of Archaeal and Bacterial Type Strains, Phase II (KMG-II): from individual species to whole genera.</title>
        <authorList>
            <person name="Goeker M."/>
        </authorList>
    </citation>
    <scope>NUCLEOTIDE SEQUENCE [LARGE SCALE GENOMIC DNA]</scope>
    <source>
        <strain evidence="2 3">DSM 18921</strain>
    </source>
</reference>
<dbReference type="Proteomes" id="UP000238338">
    <property type="component" value="Unassembled WGS sequence"/>
</dbReference>
<protein>
    <recommendedName>
        <fullName evidence="1">L,D-TPase catalytic domain-containing protein</fullName>
    </recommendedName>
</protein>
<dbReference type="OrthoDB" id="9804204at2"/>
<sequence length="171" mass="18551">MDLIVTGKEGRWQARFGDRVWRAAVGRGGIAEKRAEGDGISPLGCWPIRRVLWRADKLAAAPVSVFPTAEIAPDDGWCDAPDHPAYNRPVKRPFAASHEEMWRGDDLYDIVVVLGQNDDPVLPGAGSAIFLHVAREGYTPTAGCAALSRADLLEFLALAGPQTRLCFRDGA</sequence>
<dbReference type="InterPro" id="IPR005490">
    <property type="entry name" value="LD_TPept_cat_dom"/>
</dbReference>
<comment type="caution">
    <text evidence="2">The sequence shown here is derived from an EMBL/GenBank/DDBJ whole genome shotgun (WGS) entry which is preliminary data.</text>
</comment>
<accession>A0A2S8S8D6</accession>
<dbReference type="GO" id="GO:0016740">
    <property type="term" value="F:transferase activity"/>
    <property type="evidence" value="ECO:0007669"/>
    <property type="project" value="InterPro"/>
</dbReference>
<gene>
    <name evidence="2" type="ORF">LX70_01946</name>
</gene>
<dbReference type="RefSeq" id="WP_105514500.1">
    <property type="nucleotide sequence ID" value="NZ_PVEP01000003.1"/>
</dbReference>